<keyword evidence="2" id="KW-1185">Reference proteome</keyword>
<evidence type="ECO:0000313" key="2">
    <source>
        <dbReference type="Proteomes" id="UP001281761"/>
    </source>
</evidence>
<gene>
    <name evidence="1" type="ORF">BLNAU_24507</name>
</gene>
<sequence length="294" mass="32771">MANKAVLLLEQIGTTVIRNADPFILGLVPSSPDESVLNFVTSMIVLASSANQILLYHSDLVVSFFSSHSELASTTIRLSLINLDLIPQLLSAINTQSLSLEEAPNIVLSLIDVITHSLSLTSPQHRARIEIEHLWGTQAIYDTVLAHILVPSGEFIRHLCLNHHMFHNDSISVKFVPLLMTILQICHYHQPSIDFIQTLPLFITILNYITFCSSDLPISYCLYDLLDELQEWSQPDDNIHQSGTTGTRLLMMEGFSDVLEEMIVIDKEGENGGYVMEYSISLSNLFGGNCADLE</sequence>
<dbReference type="Proteomes" id="UP001281761">
    <property type="component" value="Unassembled WGS sequence"/>
</dbReference>
<evidence type="ECO:0000313" key="1">
    <source>
        <dbReference type="EMBL" id="KAK2940593.1"/>
    </source>
</evidence>
<comment type="caution">
    <text evidence="1">The sequence shown here is derived from an EMBL/GenBank/DDBJ whole genome shotgun (WGS) entry which is preliminary data.</text>
</comment>
<dbReference type="EMBL" id="JARBJD010000649">
    <property type="protein sequence ID" value="KAK2940593.1"/>
    <property type="molecule type" value="Genomic_DNA"/>
</dbReference>
<name>A0ABQ9WMN6_9EUKA</name>
<protein>
    <submittedName>
        <fullName evidence="1">Uncharacterized protein</fullName>
    </submittedName>
</protein>
<proteinExistence type="predicted"/>
<organism evidence="1 2">
    <name type="scientific">Blattamonas nauphoetae</name>
    <dbReference type="NCBI Taxonomy" id="2049346"/>
    <lineage>
        <taxon>Eukaryota</taxon>
        <taxon>Metamonada</taxon>
        <taxon>Preaxostyla</taxon>
        <taxon>Oxymonadida</taxon>
        <taxon>Blattamonas</taxon>
    </lineage>
</organism>
<accession>A0ABQ9WMN6</accession>
<reference evidence="1 2" key="1">
    <citation type="journal article" date="2022" name="bioRxiv">
        <title>Genomics of Preaxostyla Flagellates Illuminates Evolutionary Transitions and the Path Towards Mitochondrial Loss.</title>
        <authorList>
            <person name="Novak L.V.F."/>
            <person name="Treitli S.C."/>
            <person name="Pyrih J."/>
            <person name="Halakuc P."/>
            <person name="Pipaliya S.V."/>
            <person name="Vacek V."/>
            <person name="Brzon O."/>
            <person name="Soukal P."/>
            <person name="Eme L."/>
            <person name="Dacks J.B."/>
            <person name="Karnkowska A."/>
            <person name="Elias M."/>
            <person name="Hampl V."/>
        </authorList>
    </citation>
    <scope>NUCLEOTIDE SEQUENCE [LARGE SCALE GENOMIC DNA]</scope>
    <source>
        <strain evidence="1">NAU3</strain>
        <tissue evidence="1">Gut</tissue>
    </source>
</reference>